<dbReference type="Proteomes" id="UP000265566">
    <property type="component" value="Chromosome 6"/>
</dbReference>
<dbReference type="PROSITE" id="PS50104">
    <property type="entry name" value="TIR"/>
    <property type="match status" value="1"/>
</dbReference>
<evidence type="ECO:0000313" key="5">
    <source>
        <dbReference type="EMBL" id="KEH25153.1"/>
    </source>
</evidence>
<dbReference type="Proteomes" id="UP000002051">
    <property type="component" value="Chromosome 6"/>
</dbReference>
<gene>
    <name evidence="7" type="primary">25495437</name>
    <name evidence="5" type="ordered locus">MTR_6g016000</name>
    <name evidence="6" type="ORF">MtrunA17_Chr6g0455551</name>
</gene>
<dbReference type="EMBL" id="PSQE01000006">
    <property type="protein sequence ID" value="RHN50262.1"/>
    <property type="molecule type" value="Genomic_DNA"/>
</dbReference>
<reference evidence="5 8" key="2">
    <citation type="journal article" date="2014" name="BMC Genomics">
        <title>An improved genome release (version Mt4.0) for the model legume Medicago truncatula.</title>
        <authorList>
            <person name="Tang H."/>
            <person name="Krishnakumar V."/>
            <person name="Bidwell S."/>
            <person name="Rosen B."/>
            <person name="Chan A."/>
            <person name="Zhou S."/>
            <person name="Gentzbittel L."/>
            <person name="Childs K.L."/>
            <person name="Yandell M."/>
            <person name="Gundlach H."/>
            <person name="Mayer K.F."/>
            <person name="Schwartz D.C."/>
            <person name="Town C.D."/>
        </authorList>
    </citation>
    <scope>GENOME REANNOTATION</scope>
    <source>
        <strain evidence="5">A17</strain>
        <strain evidence="7 8">cv. Jemalong A17</strain>
    </source>
</reference>
<dbReference type="PANTHER" id="PTHR11017:SF271">
    <property type="entry name" value="DISEASE RESISTANCE PROTEIN (TIR-NBS-LRR CLASS) FAMILY"/>
    <property type="match status" value="1"/>
</dbReference>
<dbReference type="Pfam" id="PF01582">
    <property type="entry name" value="TIR"/>
    <property type="match status" value="1"/>
</dbReference>
<dbReference type="PRINTS" id="PR00364">
    <property type="entry name" value="DISEASERSIST"/>
</dbReference>
<dbReference type="PANTHER" id="PTHR11017">
    <property type="entry name" value="LEUCINE-RICH REPEAT-CONTAINING PROTEIN"/>
    <property type="match status" value="1"/>
</dbReference>
<dbReference type="EnsemblPlants" id="KEH25153">
    <property type="protein sequence ID" value="KEH25153"/>
    <property type="gene ID" value="MTR_6g016000"/>
</dbReference>
<evidence type="ECO:0000256" key="1">
    <source>
        <dbReference type="ARBA" id="ARBA00022614"/>
    </source>
</evidence>
<dbReference type="SUPFAM" id="SSF52200">
    <property type="entry name" value="Toll/Interleukin receptor TIR domain"/>
    <property type="match status" value="1"/>
</dbReference>
<dbReference type="GO" id="GO:0006952">
    <property type="term" value="P:defense response"/>
    <property type="evidence" value="ECO:0007669"/>
    <property type="project" value="InterPro"/>
</dbReference>
<evidence type="ECO:0000256" key="2">
    <source>
        <dbReference type="ARBA" id="ARBA00022737"/>
    </source>
</evidence>
<dbReference type="Pfam" id="PF00931">
    <property type="entry name" value="NB-ARC"/>
    <property type="match status" value="1"/>
</dbReference>
<dbReference type="HOGENOM" id="CLU_001561_1_1_1"/>
<dbReference type="GO" id="GO:0007165">
    <property type="term" value="P:signal transduction"/>
    <property type="evidence" value="ECO:0007669"/>
    <property type="project" value="InterPro"/>
</dbReference>
<evidence type="ECO:0000313" key="7">
    <source>
        <dbReference type="EnsemblPlants" id="KEH25153"/>
    </source>
</evidence>
<dbReference type="InterPro" id="IPR002182">
    <property type="entry name" value="NB-ARC"/>
</dbReference>
<reference evidence="6" key="5">
    <citation type="journal article" date="2018" name="Nat. Plants">
        <title>Whole-genome landscape of Medicago truncatula symbiotic genes.</title>
        <authorList>
            <person name="Pecrix Y."/>
            <person name="Gamas P."/>
            <person name="Carrere S."/>
        </authorList>
    </citation>
    <scope>NUCLEOTIDE SEQUENCE</scope>
    <source>
        <tissue evidence="6">Leaves</tissue>
    </source>
</reference>
<dbReference type="Gramene" id="rna34532">
    <property type="protein sequence ID" value="RHN50262.1"/>
    <property type="gene ID" value="gene34532"/>
</dbReference>
<dbReference type="Gene3D" id="3.40.50.300">
    <property type="entry name" value="P-loop containing nucleotide triphosphate hydrolases"/>
    <property type="match status" value="1"/>
</dbReference>
<reference evidence="7" key="3">
    <citation type="submission" date="2015-04" db="UniProtKB">
        <authorList>
            <consortium name="EnsemblPlants"/>
        </authorList>
    </citation>
    <scope>IDENTIFICATION</scope>
    <source>
        <strain evidence="7">cv. Jemalong A17</strain>
    </source>
</reference>
<dbReference type="GO" id="GO:0016787">
    <property type="term" value="F:hydrolase activity"/>
    <property type="evidence" value="ECO:0007669"/>
    <property type="project" value="UniProtKB-KW"/>
</dbReference>
<evidence type="ECO:0000313" key="9">
    <source>
        <dbReference type="Proteomes" id="UP000265566"/>
    </source>
</evidence>
<dbReference type="SMART" id="SM00255">
    <property type="entry name" value="TIR"/>
    <property type="match status" value="1"/>
</dbReference>
<accession>A0A072U7N9</accession>
<protein>
    <submittedName>
        <fullName evidence="5">Disease resistance protein (TIR-NBS-LRR class)</fullName>
    </submittedName>
    <submittedName>
        <fullName evidence="6">Putative TIR domain, P-loop containing nucleoside triphosphate hydrolase</fullName>
    </submittedName>
</protein>
<proteinExistence type="predicted"/>
<keyword evidence="2" id="KW-0677">Repeat</keyword>
<evidence type="ECO:0000313" key="8">
    <source>
        <dbReference type="Proteomes" id="UP000002051"/>
    </source>
</evidence>
<name>A0A072U7N9_MEDTR</name>
<dbReference type="FunFam" id="3.40.50.10140:FF:000007">
    <property type="entry name" value="Disease resistance protein (TIR-NBS-LRR class)"/>
    <property type="match status" value="1"/>
</dbReference>
<dbReference type="Gene3D" id="1.10.8.430">
    <property type="entry name" value="Helical domain of apoptotic protease-activating factors"/>
    <property type="match status" value="1"/>
</dbReference>
<dbReference type="GO" id="GO:0043531">
    <property type="term" value="F:ADP binding"/>
    <property type="evidence" value="ECO:0007669"/>
    <property type="project" value="InterPro"/>
</dbReference>
<keyword evidence="1" id="KW-0433">Leucine-rich repeat</keyword>
<dbReference type="OrthoDB" id="1901675at2759"/>
<reference evidence="9" key="4">
    <citation type="journal article" date="2018" name="Nat. Plants">
        <title>Whole-genome landscape of Medicago truncatula symbiotic genes.</title>
        <authorList>
            <person name="Pecrix Y."/>
            <person name="Staton S.E."/>
            <person name="Sallet E."/>
            <person name="Lelandais-Briere C."/>
            <person name="Moreau S."/>
            <person name="Carrere S."/>
            <person name="Blein T."/>
            <person name="Jardinaud M.F."/>
            <person name="Latrasse D."/>
            <person name="Zouine M."/>
            <person name="Zahm M."/>
            <person name="Kreplak J."/>
            <person name="Mayjonade B."/>
            <person name="Satge C."/>
            <person name="Perez M."/>
            <person name="Cauet S."/>
            <person name="Marande W."/>
            <person name="Chantry-Darmon C."/>
            <person name="Lopez-Roques C."/>
            <person name="Bouchez O."/>
            <person name="Berard A."/>
            <person name="Debelle F."/>
            <person name="Munos S."/>
            <person name="Bendahmane A."/>
            <person name="Berges H."/>
            <person name="Niebel A."/>
            <person name="Buitink J."/>
            <person name="Frugier F."/>
            <person name="Benhamed M."/>
            <person name="Crespi M."/>
            <person name="Gouzy J."/>
            <person name="Gamas P."/>
        </authorList>
    </citation>
    <scope>NUCLEOTIDE SEQUENCE [LARGE SCALE GENOMIC DNA]</scope>
    <source>
        <strain evidence="9">cv. Jemalong A17</strain>
    </source>
</reference>
<dbReference type="InterPro" id="IPR032675">
    <property type="entry name" value="LRR_dom_sf"/>
</dbReference>
<keyword evidence="3" id="KW-0520">NAD</keyword>
<dbReference type="SUPFAM" id="SSF52540">
    <property type="entry name" value="P-loop containing nucleoside triphosphate hydrolases"/>
    <property type="match status" value="1"/>
</dbReference>
<dbReference type="Pfam" id="PF23282">
    <property type="entry name" value="WHD_ROQ1"/>
    <property type="match status" value="1"/>
</dbReference>
<evidence type="ECO:0000313" key="6">
    <source>
        <dbReference type="EMBL" id="RHN50262.1"/>
    </source>
</evidence>
<dbReference type="InterPro" id="IPR000157">
    <property type="entry name" value="TIR_dom"/>
</dbReference>
<dbReference type="Gene3D" id="3.80.10.10">
    <property type="entry name" value="Ribonuclease Inhibitor"/>
    <property type="match status" value="2"/>
</dbReference>
<dbReference type="InterPro" id="IPR027417">
    <property type="entry name" value="P-loop_NTPase"/>
</dbReference>
<dbReference type="SUPFAM" id="SSF52058">
    <property type="entry name" value="L domain-like"/>
    <property type="match status" value="1"/>
</dbReference>
<dbReference type="KEGG" id="mtr:25495437"/>
<keyword evidence="6" id="KW-0378">Hydrolase</keyword>
<dbReference type="InterPro" id="IPR042197">
    <property type="entry name" value="Apaf_helical"/>
</dbReference>
<dbReference type="EMBL" id="CM001222">
    <property type="protein sequence ID" value="KEH25153.1"/>
    <property type="molecule type" value="Genomic_DNA"/>
</dbReference>
<reference evidence="5 8" key="1">
    <citation type="journal article" date="2011" name="Nature">
        <title>The Medicago genome provides insight into the evolution of rhizobial symbioses.</title>
        <authorList>
            <person name="Young N.D."/>
            <person name="Debelle F."/>
            <person name="Oldroyd G.E."/>
            <person name="Geurts R."/>
            <person name="Cannon S.B."/>
            <person name="Udvardi M.K."/>
            <person name="Benedito V.A."/>
            <person name="Mayer K.F."/>
            <person name="Gouzy J."/>
            <person name="Schoof H."/>
            <person name="Van de Peer Y."/>
            <person name="Proost S."/>
            <person name="Cook D.R."/>
            <person name="Meyers B.C."/>
            <person name="Spannagl M."/>
            <person name="Cheung F."/>
            <person name="De Mita S."/>
            <person name="Krishnakumar V."/>
            <person name="Gundlach H."/>
            <person name="Zhou S."/>
            <person name="Mudge J."/>
            <person name="Bharti A.K."/>
            <person name="Murray J.D."/>
            <person name="Naoumkina M.A."/>
            <person name="Rosen B."/>
            <person name="Silverstein K.A."/>
            <person name="Tang H."/>
            <person name="Rombauts S."/>
            <person name="Zhao P.X."/>
            <person name="Zhou P."/>
            <person name="Barbe V."/>
            <person name="Bardou P."/>
            <person name="Bechner M."/>
            <person name="Bellec A."/>
            <person name="Berger A."/>
            <person name="Berges H."/>
            <person name="Bidwell S."/>
            <person name="Bisseling T."/>
            <person name="Choisne N."/>
            <person name="Couloux A."/>
            <person name="Denny R."/>
            <person name="Deshpande S."/>
            <person name="Dai X."/>
            <person name="Doyle J.J."/>
            <person name="Dudez A.M."/>
            <person name="Farmer A.D."/>
            <person name="Fouteau S."/>
            <person name="Franken C."/>
            <person name="Gibelin C."/>
            <person name="Gish J."/>
            <person name="Goldstein S."/>
            <person name="Gonzalez A.J."/>
            <person name="Green P.J."/>
            <person name="Hallab A."/>
            <person name="Hartog M."/>
            <person name="Hua A."/>
            <person name="Humphray S.J."/>
            <person name="Jeong D.H."/>
            <person name="Jing Y."/>
            <person name="Jocker A."/>
            <person name="Kenton S.M."/>
            <person name="Kim D.J."/>
            <person name="Klee K."/>
            <person name="Lai H."/>
            <person name="Lang C."/>
            <person name="Lin S."/>
            <person name="Macmil S.L."/>
            <person name="Magdelenat G."/>
            <person name="Matthews L."/>
            <person name="McCorrison J."/>
            <person name="Monaghan E.L."/>
            <person name="Mun J.H."/>
            <person name="Najar F.Z."/>
            <person name="Nicholson C."/>
            <person name="Noirot C."/>
            <person name="O'Bleness M."/>
            <person name="Paule C.R."/>
            <person name="Poulain J."/>
            <person name="Prion F."/>
            <person name="Qin B."/>
            <person name="Qu C."/>
            <person name="Retzel E.F."/>
            <person name="Riddle C."/>
            <person name="Sallet E."/>
            <person name="Samain S."/>
            <person name="Samson N."/>
            <person name="Sanders I."/>
            <person name="Saurat O."/>
            <person name="Scarpelli C."/>
            <person name="Schiex T."/>
            <person name="Segurens B."/>
            <person name="Severin A.J."/>
            <person name="Sherrier D.J."/>
            <person name="Shi R."/>
            <person name="Sims S."/>
            <person name="Singer S.R."/>
            <person name="Sinharoy S."/>
            <person name="Sterck L."/>
            <person name="Viollet A."/>
            <person name="Wang B.B."/>
            <person name="Wang K."/>
            <person name="Wang M."/>
            <person name="Wang X."/>
            <person name="Warfsmann J."/>
            <person name="Weissenbach J."/>
            <person name="White D.D."/>
            <person name="White J.D."/>
            <person name="Wiley G.B."/>
            <person name="Wincker P."/>
            <person name="Xing Y."/>
            <person name="Yang L."/>
            <person name="Yao Z."/>
            <person name="Ying F."/>
            <person name="Zhai J."/>
            <person name="Zhou L."/>
            <person name="Zuber A."/>
            <person name="Denarie J."/>
            <person name="Dixon R.A."/>
            <person name="May G.D."/>
            <person name="Schwartz D.C."/>
            <person name="Rogers J."/>
            <person name="Quetier F."/>
            <person name="Town C.D."/>
            <person name="Roe B.A."/>
        </authorList>
    </citation>
    <scope>NUCLEOTIDE SEQUENCE [LARGE SCALE GENOMIC DNA]</scope>
    <source>
        <strain evidence="5">A17</strain>
        <strain evidence="7 8">cv. Jemalong A17</strain>
    </source>
</reference>
<dbReference type="Gene3D" id="3.40.50.10140">
    <property type="entry name" value="Toll/interleukin-1 receptor homology (TIR) domain"/>
    <property type="match status" value="1"/>
</dbReference>
<evidence type="ECO:0000259" key="4">
    <source>
        <dbReference type="PROSITE" id="PS50104"/>
    </source>
</evidence>
<dbReference type="InterPro" id="IPR035897">
    <property type="entry name" value="Toll_tir_struct_dom_sf"/>
</dbReference>
<evidence type="ECO:0000256" key="3">
    <source>
        <dbReference type="ARBA" id="ARBA00023027"/>
    </source>
</evidence>
<dbReference type="InterPro" id="IPR058192">
    <property type="entry name" value="WHD_ROQ1-like"/>
</dbReference>
<dbReference type="AlphaFoldDB" id="A0A072U7N9"/>
<feature type="domain" description="TIR" evidence="4">
    <location>
        <begin position="45"/>
        <end position="212"/>
    </location>
</feature>
<sequence length="1125" mass="126843">MDIVGAILGGFKEGLIDVLKFGPTRASETNTETLDRETLDRGLLRSNDVFLSFRGEDTRASIVSHLYASLLNAGVFVFMDDDSLPRGDHIATSLLQAIEESIISVIVFSKNYADSSWCLNELVKIMECRRTIGQIVLPVFYDVDPSDVRHQTGEFGKAFQSLLSRISKKTDKSLKWRDALSEVAGLAGFVVPNFRNESEAIKDIVKKVVRLLDKKDLFVANHSVGVEPRVQDMMQLLDKEIQQDVGFEYSEDIDFEYFEDILHLPDIQQSSLQKKDIQQSNNVRLIGMWGMGGIGKTTIAKAIYNKIGRNFEGRSFLANIREVWMQNVGQVSLQQQLLSDICKETTTNIQNIDAGKNTLMDRLCHKKVLIVLDDVSTSDQLNALCGSCEWFGPGSRIIITTRDKHILKEIGVYQVYEMKEMNENESMELFSWHAFKQARPKKDFAALSKNVVEYSGGLPLALEVLGSHLFDRMVTEWESVLNKLKAIPNHQVQKKLRISYDGLSDYTEKEIFLDVACFFIGMVRNDVVHILDGCDLYAGIGINVLVERSLVTVDDRNRLRMHDLLRDMGREIVREKSQKNIDECSRLWSSKNVLHVLSKRTGTKVEGLSLKLPRANVQCFNTEAFEKMEKLRLFQLAGVELDGNFDKLSKNLRWFSWDGFPLTSIPSSFYQGNLVSLELENSNVKFLWKKAQMMEKLKILNLSHSHYLTQTPDFSIMPNLEKLILKDCPRLREVSHSIGHLDKILLINLEDCISLSNLPRSIYKLKSLKTLILSGCSMINKLEEDLEQMESLTTLLANDTGITSVPFSIVRSKSIGYISLCGHEGFSRDIFPSIIWSWMSPTSALSSPFETSAAMSSLVSLDIPCSSSQELSSISNHLSRLRSLWVECGSELQLSEDAKIILDALYATISKEMDSTSATSKVSNMKTSALVQHCSQLRAFESKNLLKSVLLQLGMNSEVTNNLKENILKNMDENGCGGCLFPSDSCPDWLTFNCEGSSVMFEVPQVEGRTLKTLMICIDYSTTLDNITSNGLANLLVKNYTKATIQLYKSEALVSFEDEEGQRVVSSIEPCNKVEVVSVFENGFIVKKTTVYLVYDEPIRENMEQCQEQEENDIVCSSGDEDECY</sequence>
<dbReference type="InterPro" id="IPR044974">
    <property type="entry name" value="Disease_R_plants"/>
</dbReference>
<organism evidence="5 8">
    <name type="scientific">Medicago truncatula</name>
    <name type="common">Barrel medic</name>
    <name type="synonym">Medicago tribuloides</name>
    <dbReference type="NCBI Taxonomy" id="3880"/>
    <lineage>
        <taxon>Eukaryota</taxon>
        <taxon>Viridiplantae</taxon>
        <taxon>Streptophyta</taxon>
        <taxon>Embryophyta</taxon>
        <taxon>Tracheophyta</taxon>
        <taxon>Spermatophyta</taxon>
        <taxon>Magnoliopsida</taxon>
        <taxon>eudicotyledons</taxon>
        <taxon>Gunneridae</taxon>
        <taxon>Pentapetalae</taxon>
        <taxon>rosids</taxon>
        <taxon>fabids</taxon>
        <taxon>Fabales</taxon>
        <taxon>Fabaceae</taxon>
        <taxon>Papilionoideae</taxon>
        <taxon>50 kb inversion clade</taxon>
        <taxon>NPAAA clade</taxon>
        <taxon>Hologalegina</taxon>
        <taxon>IRL clade</taxon>
        <taxon>Trifolieae</taxon>
        <taxon>Medicago</taxon>
    </lineage>
</organism>
<keyword evidence="8" id="KW-1185">Reference proteome</keyword>